<proteinExistence type="predicted"/>
<feature type="compositionally biased region" description="Basic and acidic residues" evidence="1">
    <location>
        <begin position="300"/>
        <end position="310"/>
    </location>
</feature>
<feature type="transmembrane region" description="Helical" evidence="2">
    <location>
        <begin position="172"/>
        <end position="191"/>
    </location>
</feature>
<gene>
    <name evidence="3" type="ORF">NLU13_5202</name>
</gene>
<feature type="compositionally biased region" description="Acidic residues" evidence="1">
    <location>
        <begin position="266"/>
        <end position="277"/>
    </location>
</feature>
<protein>
    <recommendedName>
        <fullName evidence="5">Transmembrane protein</fullName>
    </recommendedName>
</protein>
<dbReference type="AlphaFoldDB" id="A0AA39GI13"/>
<keyword evidence="2" id="KW-0472">Membrane</keyword>
<keyword evidence="2" id="KW-1133">Transmembrane helix</keyword>
<evidence type="ECO:0000256" key="1">
    <source>
        <dbReference type="SAM" id="MobiDB-lite"/>
    </source>
</evidence>
<evidence type="ECO:0000313" key="3">
    <source>
        <dbReference type="EMBL" id="KAK0386889.1"/>
    </source>
</evidence>
<name>A0AA39GI13_SARSR</name>
<feature type="region of interest" description="Disordered" evidence="1">
    <location>
        <begin position="294"/>
        <end position="327"/>
    </location>
</feature>
<keyword evidence="4" id="KW-1185">Reference proteome</keyword>
<organism evidence="3 4">
    <name type="scientific">Sarocladium strictum</name>
    <name type="common">Black bundle disease fungus</name>
    <name type="synonym">Acremonium strictum</name>
    <dbReference type="NCBI Taxonomy" id="5046"/>
    <lineage>
        <taxon>Eukaryota</taxon>
        <taxon>Fungi</taxon>
        <taxon>Dikarya</taxon>
        <taxon>Ascomycota</taxon>
        <taxon>Pezizomycotina</taxon>
        <taxon>Sordariomycetes</taxon>
        <taxon>Hypocreomycetidae</taxon>
        <taxon>Hypocreales</taxon>
        <taxon>Sarocladiaceae</taxon>
        <taxon>Sarocladium</taxon>
    </lineage>
</organism>
<dbReference type="Proteomes" id="UP001175261">
    <property type="component" value="Unassembled WGS sequence"/>
</dbReference>
<evidence type="ECO:0000313" key="4">
    <source>
        <dbReference type="Proteomes" id="UP001175261"/>
    </source>
</evidence>
<feature type="transmembrane region" description="Helical" evidence="2">
    <location>
        <begin position="62"/>
        <end position="84"/>
    </location>
</feature>
<keyword evidence="2" id="KW-0812">Transmembrane</keyword>
<feature type="region of interest" description="Disordered" evidence="1">
    <location>
        <begin position="266"/>
        <end position="285"/>
    </location>
</feature>
<evidence type="ECO:0000256" key="2">
    <source>
        <dbReference type="SAM" id="Phobius"/>
    </source>
</evidence>
<dbReference type="EMBL" id="JAPDFR010000004">
    <property type="protein sequence ID" value="KAK0386889.1"/>
    <property type="molecule type" value="Genomic_DNA"/>
</dbReference>
<reference evidence="3" key="1">
    <citation type="submission" date="2022-10" db="EMBL/GenBank/DDBJ databases">
        <title>Determination and structural analysis of whole genome sequence of Sarocladium strictum F4-1.</title>
        <authorList>
            <person name="Hu L."/>
            <person name="Jiang Y."/>
        </authorList>
    </citation>
    <scope>NUCLEOTIDE SEQUENCE</scope>
    <source>
        <strain evidence="3">F4-1</strain>
    </source>
</reference>
<sequence>MTLLSEAGFVQSTIAEALPAYRESASQVTGRAAGPIHDELTETTSDSFAAARKLLYRHGARFLGWVAMAVGLVLALLALIPAFVSQALTEKQYELDKWQALKEFVEYCNSEREGGRNPKNCQAATAVDLSLPPGIVLDSRFEDLVPRSSETVLGRLSTIRNSLVRPKSQSQIMAALIASFCLWAVGLYMLIRAQRRRRPAQREPAAQMTIELRKTKNRQSVFSIKRPRLRKVVEEQDHRATRAEAQDNEHSPVLWLYSPSLLGNEYTEDASQEEEEPSTLGSFPGWFTRQRQSWTSQDEQTLRQQEHQEHQILQNLRSSSSQGSSDLANDIRSLQDRLEETRWVRPYSAPSKPYYEKVGEEGDKTARRRLIYNYGGGRRKRTEVDTSLEDLSSQLEDGMAFLLEGTLVLSNPSFDKAAGVPNIDHDKVSDLLSQWLDGQDTSMLVGGEPPSIADGLTRRKVRLRAKRGRY</sequence>
<accession>A0AA39GI13</accession>
<evidence type="ECO:0008006" key="5">
    <source>
        <dbReference type="Google" id="ProtNLM"/>
    </source>
</evidence>
<comment type="caution">
    <text evidence="3">The sequence shown here is derived from an EMBL/GenBank/DDBJ whole genome shotgun (WGS) entry which is preliminary data.</text>
</comment>